<gene>
    <name evidence="2" type="ORF">AFUS01_LOCUS39348</name>
</gene>
<accession>A0A8J2L7D5</accession>
<comment type="caution">
    <text evidence="2">The sequence shown here is derived from an EMBL/GenBank/DDBJ whole genome shotgun (WGS) entry which is preliminary data.</text>
</comment>
<keyword evidence="3" id="KW-1185">Reference proteome</keyword>
<reference evidence="2" key="1">
    <citation type="submission" date="2021-06" db="EMBL/GenBank/DDBJ databases">
        <authorList>
            <person name="Hodson N. C."/>
            <person name="Mongue J. A."/>
            <person name="Jaron S. K."/>
        </authorList>
    </citation>
    <scope>NUCLEOTIDE SEQUENCE</scope>
</reference>
<dbReference type="EMBL" id="CAJVCH010551692">
    <property type="protein sequence ID" value="CAG7829487.1"/>
    <property type="molecule type" value="Genomic_DNA"/>
</dbReference>
<dbReference type="OrthoDB" id="8958038at2759"/>
<evidence type="ECO:0000313" key="3">
    <source>
        <dbReference type="Proteomes" id="UP000708208"/>
    </source>
</evidence>
<dbReference type="InterPro" id="IPR041588">
    <property type="entry name" value="Integrase_H2C2"/>
</dbReference>
<organism evidence="2 3">
    <name type="scientific">Allacma fusca</name>
    <dbReference type="NCBI Taxonomy" id="39272"/>
    <lineage>
        <taxon>Eukaryota</taxon>
        <taxon>Metazoa</taxon>
        <taxon>Ecdysozoa</taxon>
        <taxon>Arthropoda</taxon>
        <taxon>Hexapoda</taxon>
        <taxon>Collembola</taxon>
        <taxon>Symphypleona</taxon>
        <taxon>Sminthuridae</taxon>
        <taxon>Allacma</taxon>
    </lineage>
</organism>
<proteinExistence type="predicted"/>
<dbReference type="Proteomes" id="UP000708208">
    <property type="component" value="Unassembled WGS sequence"/>
</dbReference>
<feature type="non-terminal residue" evidence="2">
    <location>
        <position position="1"/>
    </location>
</feature>
<dbReference type="Pfam" id="PF17921">
    <property type="entry name" value="Integrase_H2C2"/>
    <property type="match status" value="1"/>
</dbReference>
<sequence length="75" mass="8939">MWWKLSQESYFQEDLKSLRKVILDPRDRYSQLLISHLHEQAAHQGVESVLNEVRVNHWIINARAAVKKAFHNCQK</sequence>
<evidence type="ECO:0000313" key="2">
    <source>
        <dbReference type="EMBL" id="CAG7829487.1"/>
    </source>
</evidence>
<dbReference type="AlphaFoldDB" id="A0A8J2L7D5"/>
<protein>
    <recommendedName>
        <fullName evidence="1">Integrase zinc-binding domain-containing protein</fullName>
    </recommendedName>
</protein>
<name>A0A8J2L7D5_9HEXA</name>
<feature type="domain" description="Integrase zinc-binding" evidence="1">
    <location>
        <begin position="30"/>
        <end position="74"/>
    </location>
</feature>
<evidence type="ECO:0000259" key="1">
    <source>
        <dbReference type="Pfam" id="PF17921"/>
    </source>
</evidence>